<dbReference type="Gene3D" id="2.40.160.10">
    <property type="entry name" value="Porin"/>
    <property type="match status" value="1"/>
</dbReference>
<gene>
    <name evidence="7" type="ORF">IHBHHGIJ_00842</name>
    <name evidence="6" type="ORF">KFEGEMFD_00309</name>
</gene>
<proteinExistence type="predicted"/>
<dbReference type="Pfam" id="PF13609">
    <property type="entry name" value="Porin_4"/>
    <property type="match status" value="1"/>
</dbReference>
<evidence type="ECO:0000313" key="8">
    <source>
        <dbReference type="Proteomes" id="UP000435877"/>
    </source>
</evidence>
<dbReference type="InterPro" id="IPR023614">
    <property type="entry name" value="Porin_dom_sf"/>
</dbReference>
<evidence type="ECO:0000256" key="1">
    <source>
        <dbReference type="ARBA" id="ARBA00004571"/>
    </source>
</evidence>
<dbReference type="Proteomes" id="UP000439591">
    <property type="component" value="Unassembled WGS sequence"/>
</dbReference>
<dbReference type="GO" id="GO:0015288">
    <property type="term" value="F:porin activity"/>
    <property type="evidence" value="ECO:0007669"/>
    <property type="project" value="InterPro"/>
</dbReference>
<evidence type="ECO:0000256" key="2">
    <source>
        <dbReference type="ARBA" id="ARBA00022729"/>
    </source>
</evidence>
<sequence length="393" mass="42106">MNKKLIIRYMASGAAALAFSIPTMAAVEIYNQDETTVSIDASFNTFFVQSDSDNDITGEDRKQARIKMGLLPNWVGFNFSKQMGDLKIGGRSSFWVTINDSDTGVTSTGIDVRQFYATVDGDWGQILFGKDFTLFSRSNIFQDEMLQGYGAVNDTLGLIDGQGVSFGHIGSGYHYPFPHAQITYRTPDFGGGFKLALGLIDPGNTTTDTGAGRTSEESMPRFEGELTYNAAMGEGNSITAWLGFMQQSSESDAAGVDDVDSQGVSYGAKFKTGGLALHLSGFTGEGLGLLLGPATDSALGLQGLISEGGSEVDSDGYVAQASYTMGAERFVISYGETTVETSTEWNNSTSQIAWFHDINATLRTVVEYNVNTIEIGSDDEETSTVALGLIANF</sequence>
<evidence type="ECO:0000313" key="6">
    <source>
        <dbReference type="EMBL" id="CAA0080693.1"/>
    </source>
</evidence>
<evidence type="ECO:0000259" key="5">
    <source>
        <dbReference type="Pfam" id="PF13609"/>
    </source>
</evidence>
<feature type="signal peptide" evidence="4">
    <location>
        <begin position="1"/>
        <end position="25"/>
    </location>
</feature>
<dbReference type="Proteomes" id="UP000435877">
    <property type="component" value="Unassembled WGS sequence"/>
</dbReference>
<dbReference type="EMBL" id="CACSIM010000001">
    <property type="protein sequence ID" value="CAA0080693.1"/>
    <property type="molecule type" value="Genomic_DNA"/>
</dbReference>
<dbReference type="AlphaFoldDB" id="A0A5S9N8E8"/>
<organism evidence="7 8">
    <name type="scientific">Zhongshania aliphaticivorans</name>
    <dbReference type="NCBI Taxonomy" id="1470434"/>
    <lineage>
        <taxon>Bacteria</taxon>
        <taxon>Pseudomonadati</taxon>
        <taxon>Pseudomonadota</taxon>
        <taxon>Gammaproteobacteria</taxon>
        <taxon>Cellvibrionales</taxon>
        <taxon>Spongiibacteraceae</taxon>
        <taxon>Zhongshania</taxon>
    </lineage>
</organism>
<evidence type="ECO:0000313" key="7">
    <source>
        <dbReference type="EMBL" id="CAA0085443.1"/>
    </source>
</evidence>
<evidence type="ECO:0000313" key="9">
    <source>
        <dbReference type="Proteomes" id="UP000439591"/>
    </source>
</evidence>
<evidence type="ECO:0000256" key="4">
    <source>
        <dbReference type="SAM" id="SignalP"/>
    </source>
</evidence>
<protein>
    <recommendedName>
        <fullName evidence="5">Porin domain-containing protein</fullName>
    </recommendedName>
</protein>
<dbReference type="PANTHER" id="PTHR34501">
    <property type="entry name" value="PROTEIN YDDL-RELATED"/>
    <property type="match status" value="1"/>
</dbReference>
<keyword evidence="3" id="KW-0472">Membrane</keyword>
<accession>A0A5S9N8E8</accession>
<name>A0A5S9N8E8_9GAMM</name>
<evidence type="ECO:0000256" key="3">
    <source>
        <dbReference type="ARBA" id="ARBA00023136"/>
    </source>
</evidence>
<dbReference type="RefSeq" id="WP_159267502.1">
    <property type="nucleotide sequence ID" value="NZ_CACSIK010000001.1"/>
</dbReference>
<keyword evidence="8" id="KW-1185">Reference proteome</keyword>
<dbReference type="PANTHER" id="PTHR34501:SF2">
    <property type="entry name" value="OUTER MEMBRANE PORIN F-RELATED"/>
    <property type="match status" value="1"/>
</dbReference>
<feature type="chain" id="PRO_5036372859" description="Porin domain-containing protein" evidence="4">
    <location>
        <begin position="26"/>
        <end position="393"/>
    </location>
</feature>
<reference evidence="8 9" key="1">
    <citation type="submission" date="2019-11" db="EMBL/GenBank/DDBJ databases">
        <authorList>
            <person name="Holert J."/>
        </authorList>
    </citation>
    <scope>NUCLEOTIDE SEQUENCE [LARGE SCALE GENOMIC DNA]</scope>
    <source>
        <strain evidence="6">BC3_2A</strain>
        <strain evidence="7">SB11_1A</strain>
    </source>
</reference>
<dbReference type="OrthoDB" id="8735103at2"/>
<comment type="subcellular location">
    <subcellularLocation>
        <location evidence="1">Cell outer membrane</location>
        <topology evidence="1">Multi-pass membrane protein</topology>
    </subcellularLocation>
</comment>
<feature type="domain" description="Porin" evidence="5">
    <location>
        <begin position="14"/>
        <end position="369"/>
    </location>
</feature>
<dbReference type="GO" id="GO:0009279">
    <property type="term" value="C:cell outer membrane"/>
    <property type="evidence" value="ECO:0007669"/>
    <property type="project" value="UniProtKB-SubCell"/>
</dbReference>
<dbReference type="EMBL" id="CACSIK010000001">
    <property type="protein sequence ID" value="CAA0085443.1"/>
    <property type="molecule type" value="Genomic_DNA"/>
</dbReference>
<dbReference type="SUPFAM" id="SSF56935">
    <property type="entry name" value="Porins"/>
    <property type="match status" value="1"/>
</dbReference>
<dbReference type="InterPro" id="IPR050298">
    <property type="entry name" value="Gram-neg_bact_OMP"/>
</dbReference>
<dbReference type="InterPro" id="IPR033900">
    <property type="entry name" value="Gram_neg_porin_domain"/>
</dbReference>
<keyword evidence="2 4" id="KW-0732">Signal</keyword>